<protein>
    <recommendedName>
        <fullName evidence="4">Cell division protein FtsL</fullName>
    </recommendedName>
</protein>
<evidence type="ECO:0000313" key="2">
    <source>
        <dbReference type="EMBL" id="SHN50360.1"/>
    </source>
</evidence>
<evidence type="ECO:0008006" key="4">
    <source>
        <dbReference type="Google" id="ProtNLM"/>
    </source>
</evidence>
<reference evidence="3" key="1">
    <citation type="submission" date="2016-12" db="EMBL/GenBank/DDBJ databases">
        <authorList>
            <person name="Varghese N."/>
            <person name="Submissions S."/>
        </authorList>
    </citation>
    <scope>NUCLEOTIDE SEQUENCE [LARGE SCALE GENOMIC DNA]</scope>
    <source>
        <strain evidence="3">DSM 13020</strain>
    </source>
</reference>
<evidence type="ECO:0000313" key="3">
    <source>
        <dbReference type="Proteomes" id="UP000184207"/>
    </source>
</evidence>
<feature type="transmembrane region" description="Helical" evidence="1">
    <location>
        <begin position="21"/>
        <end position="45"/>
    </location>
</feature>
<gene>
    <name evidence="2" type="ORF">SAMN02745226_00232</name>
</gene>
<dbReference type="RefSeq" id="WP_072757437.1">
    <property type="nucleotide sequence ID" value="NZ_FRDJ01000001.1"/>
</dbReference>
<dbReference type="AlphaFoldDB" id="A0A1M7RVW0"/>
<evidence type="ECO:0000256" key="1">
    <source>
        <dbReference type="SAM" id="Phobius"/>
    </source>
</evidence>
<name>A0A1M7RVW0_FERGO</name>
<accession>A0A1M7RVW0</accession>
<sequence>MTLVRSKRREEALEGLREERRVLVTFKLVLPWVLLLSLIVVTYALNVKTAELSRQVEMYRKNLGVLEEQTEALDVQISKLILGRDVVN</sequence>
<dbReference type="Proteomes" id="UP000184207">
    <property type="component" value="Unassembled WGS sequence"/>
</dbReference>
<keyword evidence="1" id="KW-0472">Membrane</keyword>
<dbReference type="EMBL" id="FRDJ01000001">
    <property type="protein sequence ID" value="SHN50360.1"/>
    <property type="molecule type" value="Genomic_DNA"/>
</dbReference>
<keyword evidence="3" id="KW-1185">Reference proteome</keyword>
<organism evidence="2 3">
    <name type="scientific">Fervidobacterium gondwanense DSM 13020</name>
    <dbReference type="NCBI Taxonomy" id="1121883"/>
    <lineage>
        <taxon>Bacteria</taxon>
        <taxon>Thermotogati</taxon>
        <taxon>Thermotogota</taxon>
        <taxon>Thermotogae</taxon>
        <taxon>Thermotogales</taxon>
        <taxon>Fervidobacteriaceae</taxon>
        <taxon>Fervidobacterium</taxon>
    </lineage>
</organism>
<dbReference type="STRING" id="1121883.SAMN02745226_00232"/>
<dbReference type="OrthoDB" id="46992at2"/>
<proteinExistence type="predicted"/>
<keyword evidence="1" id="KW-0812">Transmembrane</keyword>
<keyword evidence="1" id="KW-1133">Transmembrane helix</keyword>